<dbReference type="EMBL" id="KZ303335">
    <property type="protein sequence ID" value="PFH44568.1"/>
    <property type="molecule type" value="Genomic_DNA"/>
</dbReference>
<accession>A0A2A9N6E5</accession>
<protein>
    <submittedName>
        <fullName evidence="1">Uncharacterized protein</fullName>
    </submittedName>
</protein>
<reference evidence="1 2" key="1">
    <citation type="submission" date="2014-02" db="EMBL/GenBank/DDBJ databases">
        <title>Transposable element dynamics among asymbiotic and ectomycorrhizal Amanita fungi.</title>
        <authorList>
            <consortium name="DOE Joint Genome Institute"/>
            <person name="Hess J."/>
            <person name="Skrede I."/>
            <person name="Wolfe B."/>
            <person name="LaButti K."/>
            <person name="Ohm R.A."/>
            <person name="Grigoriev I.V."/>
            <person name="Pringle A."/>
        </authorList>
    </citation>
    <scope>NUCLEOTIDE SEQUENCE [LARGE SCALE GENOMIC DNA]</scope>
    <source>
        <strain evidence="1 2">SKay4041</strain>
    </source>
</reference>
<dbReference type="Proteomes" id="UP000242287">
    <property type="component" value="Unassembled WGS sequence"/>
</dbReference>
<organism evidence="1 2">
    <name type="scientific">Amanita thiersii Skay4041</name>
    <dbReference type="NCBI Taxonomy" id="703135"/>
    <lineage>
        <taxon>Eukaryota</taxon>
        <taxon>Fungi</taxon>
        <taxon>Dikarya</taxon>
        <taxon>Basidiomycota</taxon>
        <taxon>Agaricomycotina</taxon>
        <taxon>Agaricomycetes</taxon>
        <taxon>Agaricomycetidae</taxon>
        <taxon>Agaricales</taxon>
        <taxon>Pluteineae</taxon>
        <taxon>Amanitaceae</taxon>
        <taxon>Amanita</taxon>
    </lineage>
</organism>
<sequence>MKNFPFIIGDDPYEETIFLYFEEAVNCNAWCASKGFHNKEDAALEVFEDVTPSNLQHSRFNP</sequence>
<dbReference type="AlphaFoldDB" id="A0A2A9N6E5"/>
<proteinExistence type="predicted"/>
<name>A0A2A9N6E5_9AGAR</name>
<gene>
    <name evidence="1" type="ORF">AMATHDRAFT_11490</name>
</gene>
<evidence type="ECO:0000313" key="1">
    <source>
        <dbReference type="EMBL" id="PFH44568.1"/>
    </source>
</evidence>
<keyword evidence="2" id="KW-1185">Reference proteome</keyword>
<evidence type="ECO:0000313" key="2">
    <source>
        <dbReference type="Proteomes" id="UP000242287"/>
    </source>
</evidence>